<reference evidence="5 9" key="1">
    <citation type="submission" date="2017-05" db="EMBL/GenBank/DDBJ databases">
        <authorList>
            <person name="Varghese N."/>
            <person name="Submissions S."/>
        </authorList>
    </citation>
    <scope>NUCLEOTIDE SEQUENCE [LARGE SCALE GENOMIC DNA]</scope>
    <source>
        <strain evidence="5 9">DSM 21194</strain>
    </source>
</reference>
<evidence type="ECO:0000256" key="1">
    <source>
        <dbReference type="SAM" id="MobiDB-lite"/>
    </source>
</evidence>
<feature type="non-terminal residue" evidence="5">
    <location>
        <position position="1"/>
    </location>
</feature>
<evidence type="ECO:0000313" key="7">
    <source>
        <dbReference type="EMBL" id="SMO94969.1"/>
    </source>
</evidence>
<evidence type="ECO:0000313" key="9">
    <source>
        <dbReference type="Proteomes" id="UP000317593"/>
    </source>
</evidence>
<dbReference type="Proteomes" id="UP000317593">
    <property type="component" value="Unassembled WGS sequence"/>
</dbReference>
<evidence type="ECO:0000313" key="3">
    <source>
        <dbReference type="EMBL" id="SMO72434.1"/>
    </source>
</evidence>
<proteinExistence type="predicted"/>
<evidence type="ECO:0000313" key="6">
    <source>
        <dbReference type="EMBL" id="SMO93277.1"/>
    </source>
</evidence>
<accession>A0A521F7Z1</accession>
<evidence type="ECO:0000313" key="8">
    <source>
        <dbReference type="EMBL" id="SMO95436.1"/>
    </source>
</evidence>
<dbReference type="EMBL" id="FXTH01000028">
    <property type="protein sequence ID" value="SMO93277.1"/>
    <property type="molecule type" value="Genomic_DNA"/>
</dbReference>
<dbReference type="EMBL" id="FXTH01000011">
    <property type="protein sequence ID" value="SMO72434.1"/>
    <property type="molecule type" value="Genomic_DNA"/>
</dbReference>
<dbReference type="EMBL" id="FXTH01000034">
    <property type="protein sequence ID" value="SMO94969.1"/>
    <property type="molecule type" value="Genomic_DNA"/>
</dbReference>
<feature type="region of interest" description="Disordered" evidence="1">
    <location>
        <begin position="1"/>
        <end position="44"/>
    </location>
</feature>
<gene>
    <name evidence="2" type="ORF">SAMN06265218_1031</name>
    <name evidence="3" type="ORF">SAMN06265218_1111</name>
    <name evidence="4" type="ORF">SAMN06265218_1201</name>
    <name evidence="5" type="ORF">SAMN06265218_1261</name>
    <name evidence="6" type="ORF">SAMN06265218_1281</name>
    <name evidence="7" type="ORF">SAMN06265218_1341</name>
    <name evidence="8" type="ORF">SAMN06265218_1376</name>
</gene>
<name>A0A521F7Z1_9BACT</name>
<evidence type="ECO:0000313" key="2">
    <source>
        <dbReference type="EMBL" id="SMO44930.1"/>
    </source>
</evidence>
<dbReference type="EMBL" id="FXTH01000003">
    <property type="protein sequence ID" value="SMO44930.1"/>
    <property type="molecule type" value="Genomic_DNA"/>
</dbReference>
<feature type="compositionally biased region" description="Polar residues" evidence="1">
    <location>
        <begin position="34"/>
        <end position="44"/>
    </location>
</feature>
<dbReference type="EMBL" id="FXTH01000026">
    <property type="protein sequence ID" value="SMO92325.1"/>
    <property type="molecule type" value="Genomic_DNA"/>
</dbReference>
<protein>
    <submittedName>
        <fullName evidence="5">Uncharacterized protein</fullName>
    </submittedName>
</protein>
<dbReference type="EMBL" id="FXTH01000037">
    <property type="protein sequence ID" value="SMO95436.1"/>
    <property type="molecule type" value="Genomic_DNA"/>
</dbReference>
<evidence type="ECO:0000313" key="4">
    <source>
        <dbReference type="EMBL" id="SMO88458.1"/>
    </source>
</evidence>
<keyword evidence="9" id="KW-1185">Reference proteome</keyword>
<evidence type="ECO:0000313" key="5">
    <source>
        <dbReference type="EMBL" id="SMO92325.1"/>
    </source>
</evidence>
<dbReference type="AlphaFoldDB" id="A0A521F7Z1"/>
<dbReference type="EMBL" id="FXTH01000020">
    <property type="protein sequence ID" value="SMO88458.1"/>
    <property type="molecule type" value="Genomic_DNA"/>
</dbReference>
<sequence>WQNNNQVAKDVMQSAESDIGLTDEQPAPEEPNSDEINLTTKTNF</sequence>
<organism evidence="5 9">
    <name type="scientific">Fodinibius sediminis</name>
    <dbReference type="NCBI Taxonomy" id="1214077"/>
    <lineage>
        <taxon>Bacteria</taxon>
        <taxon>Pseudomonadati</taxon>
        <taxon>Balneolota</taxon>
        <taxon>Balneolia</taxon>
        <taxon>Balneolales</taxon>
        <taxon>Balneolaceae</taxon>
        <taxon>Fodinibius</taxon>
    </lineage>
</organism>